<dbReference type="EMBL" id="SJKA01000004">
    <property type="protein sequence ID" value="TCC35147.1"/>
    <property type="molecule type" value="Genomic_DNA"/>
</dbReference>
<dbReference type="Proteomes" id="UP000292695">
    <property type="component" value="Unassembled WGS sequence"/>
</dbReference>
<proteinExistence type="predicted"/>
<dbReference type="InterPro" id="IPR050765">
    <property type="entry name" value="Riboflavin_Biosynth_HTPR"/>
</dbReference>
<dbReference type="Gene3D" id="3.40.430.10">
    <property type="entry name" value="Dihydrofolate Reductase, subunit A"/>
    <property type="match status" value="1"/>
</dbReference>
<dbReference type="PANTHER" id="PTHR38011:SF12">
    <property type="entry name" value="BIFUNCTIONAL DEAMINASE-REDUCTASE DOMAIN PROTEIN"/>
    <property type="match status" value="1"/>
</dbReference>
<evidence type="ECO:0000313" key="4">
    <source>
        <dbReference type="Proteomes" id="UP000292695"/>
    </source>
</evidence>
<dbReference type="GO" id="GO:0009231">
    <property type="term" value="P:riboflavin biosynthetic process"/>
    <property type="evidence" value="ECO:0007669"/>
    <property type="project" value="InterPro"/>
</dbReference>
<feature type="domain" description="Bacterial bifunctional deaminase-reductase C-terminal" evidence="2">
    <location>
        <begin position="3"/>
        <end position="166"/>
    </location>
</feature>
<sequence>MAKVLYSVTLSVDGFITGPDGDMQWMRPYLGPNPEVDDLLPRIGSLLIGRRSHDGDDPHKGEPGEGEAFGGGWSGPAYVVTHRPPSRPETGVTYVDDFAKALTQAKEAAGDKYVNVIGANIAKQCIEAGELDEVLLFYAPVMLGAGTRLFTHPNGQTVPLERISVTKTPLATSLWFKVVQRATP</sequence>
<reference evidence="3 4" key="1">
    <citation type="submission" date="2019-02" db="EMBL/GenBank/DDBJ databases">
        <title>Kribbella capetownensis sp. nov. and Kribbella speibonae sp. nov., isolated from soil.</title>
        <authorList>
            <person name="Curtis S.M."/>
            <person name="Norton I."/>
            <person name="Everest G.J."/>
            <person name="Meyers P.R."/>
        </authorList>
    </citation>
    <scope>NUCLEOTIDE SEQUENCE [LARGE SCALE GENOMIC DNA]</scope>
    <source>
        <strain evidence="3 4">DSM 27082</strain>
    </source>
</reference>
<name>A0A4R0IQ80_9ACTN</name>
<keyword evidence="4" id="KW-1185">Reference proteome</keyword>
<dbReference type="InterPro" id="IPR024072">
    <property type="entry name" value="DHFR-like_dom_sf"/>
</dbReference>
<evidence type="ECO:0000313" key="3">
    <source>
        <dbReference type="EMBL" id="TCC35147.1"/>
    </source>
</evidence>
<feature type="region of interest" description="Disordered" evidence="1">
    <location>
        <begin position="50"/>
        <end position="72"/>
    </location>
</feature>
<dbReference type="AlphaFoldDB" id="A0A4R0IQ80"/>
<gene>
    <name evidence="3" type="ORF">E0H50_14905</name>
</gene>
<dbReference type="OrthoDB" id="2313602at2"/>
<protein>
    <submittedName>
        <fullName evidence="3">Dihydrofolate reductase</fullName>
    </submittedName>
</protein>
<dbReference type="RefSeq" id="WP_131288436.1">
    <property type="nucleotide sequence ID" value="NZ_SJKA01000004.1"/>
</dbReference>
<accession>A0A4R0IQ80</accession>
<dbReference type="PANTHER" id="PTHR38011">
    <property type="entry name" value="DIHYDROFOLATE REDUCTASE FAMILY PROTEIN (AFU_ORTHOLOGUE AFUA_8G06820)"/>
    <property type="match status" value="1"/>
</dbReference>
<dbReference type="SUPFAM" id="SSF53597">
    <property type="entry name" value="Dihydrofolate reductase-like"/>
    <property type="match status" value="1"/>
</dbReference>
<evidence type="ECO:0000256" key="1">
    <source>
        <dbReference type="SAM" id="MobiDB-lite"/>
    </source>
</evidence>
<dbReference type="GO" id="GO:0008703">
    <property type="term" value="F:5-amino-6-(5-phosphoribosylamino)uracil reductase activity"/>
    <property type="evidence" value="ECO:0007669"/>
    <property type="project" value="InterPro"/>
</dbReference>
<dbReference type="InterPro" id="IPR002734">
    <property type="entry name" value="RibDG_C"/>
</dbReference>
<feature type="compositionally biased region" description="Basic and acidic residues" evidence="1">
    <location>
        <begin position="51"/>
        <end position="63"/>
    </location>
</feature>
<evidence type="ECO:0000259" key="2">
    <source>
        <dbReference type="Pfam" id="PF01872"/>
    </source>
</evidence>
<organism evidence="3 4">
    <name type="scientific">Kribbella sindirgiensis</name>
    <dbReference type="NCBI Taxonomy" id="1124744"/>
    <lineage>
        <taxon>Bacteria</taxon>
        <taxon>Bacillati</taxon>
        <taxon>Actinomycetota</taxon>
        <taxon>Actinomycetes</taxon>
        <taxon>Propionibacteriales</taxon>
        <taxon>Kribbellaceae</taxon>
        <taxon>Kribbella</taxon>
    </lineage>
</organism>
<dbReference type="Pfam" id="PF01872">
    <property type="entry name" value="RibD_C"/>
    <property type="match status" value="1"/>
</dbReference>
<comment type="caution">
    <text evidence="3">The sequence shown here is derived from an EMBL/GenBank/DDBJ whole genome shotgun (WGS) entry which is preliminary data.</text>
</comment>